<comment type="similarity">
    <text evidence="3">Belongs to the exportin family.</text>
</comment>
<evidence type="ECO:0000256" key="7">
    <source>
        <dbReference type="ARBA" id="ARBA00023242"/>
    </source>
</evidence>
<keyword evidence="6" id="KW-0653">Protein transport</keyword>
<evidence type="ECO:0000313" key="10">
    <source>
        <dbReference type="Proteomes" id="UP000230750"/>
    </source>
</evidence>
<dbReference type="GO" id="GO:0006611">
    <property type="term" value="P:protein export from nucleus"/>
    <property type="evidence" value="ECO:0007669"/>
    <property type="project" value="TreeGrafter"/>
</dbReference>
<dbReference type="Gene3D" id="1.25.10.10">
    <property type="entry name" value="Leucine-rich Repeat Variant"/>
    <property type="match status" value="1"/>
</dbReference>
<reference evidence="9 10" key="1">
    <citation type="journal article" date="2017" name="PLoS Biol.">
        <title>The sea cucumber genome provides insights into morphological evolution and visceral regeneration.</title>
        <authorList>
            <person name="Zhang X."/>
            <person name="Sun L."/>
            <person name="Yuan J."/>
            <person name="Sun Y."/>
            <person name="Gao Y."/>
            <person name="Zhang L."/>
            <person name="Li S."/>
            <person name="Dai H."/>
            <person name="Hamel J.F."/>
            <person name="Liu C."/>
            <person name="Yu Y."/>
            <person name="Liu S."/>
            <person name="Lin W."/>
            <person name="Guo K."/>
            <person name="Jin S."/>
            <person name="Xu P."/>
            <person name="Storey K.B."/>
            <person name="Huan P."/>
            <person name="Zhang T."/>
            <person name="Zhou Y."/>
            <person name="Zhang J."/>
            <person name="Lin C."/>
            <person name="Li X."/>
            <person name="Xing L."/>
            <person name="Huo D."/>
            <person name="Sun M."/>
            <person name="Wang L."/>
            <person name="Mercier A."/>
            <person name="Li F."/>
            <person name="Yang H."/>
            <person name="Xiang J."/>
        </authorList>
    </citation>
    <scope>NUCLEOTIDE SEQUENCE [LARGE SCALE GENOMIC DNA]</scope>
    <source>
        <strain evidence="9">Shaxun</strain>
        <tissue evidence="9">Muscle</tissue>
    </source>
</reference>
<evidence type="ECO:0000256" key="5">
    <source>
        <dbReference type="ARBA" id="ARBA00022490"/>
    </source>
</evidence>
<dbReference type="Proteomes" id="UP000230750">
    <property type="component" value="Unassembled WGS sequence"/>
</dbReference>
<accession>A0A2G8KY34</accession>
<protein>
    <recommendedName>
        <fullName evidence="8">Exportin-4</fullName>
    </recommendedName>
</protein>
<dbReference type="GO" id="GO:0005643">
    <property type="term" value="C:nuclear pore"/>
    <property type="evidence" value="ECO:0007669"/>
    <property type="project" value="TreeGrafter"/>
</dbReference>
<organism evidence="9 10">
    <name type="scientific">Stichopus japonicus</name>
    <name type="common">Sea cucumber</name>
    <dbReference type="NCBI Taxonomy" id="307972"/>
    <lineage>
        <taxon>Eukaryota</taxon>
        <taxon>Metazoa</taxon>
        <taxon>Echinodermata</taxon>
        <taxon>Eleutherozoa</taxon>
        <taxon>Echinozoa</taxon>
        <taxon>Holothuroidea</taxon>
        <taxon>Aspidochirotacea</taxon>
        <taxon>Aspidochirotida</taxon>
        <taxon>Stichopodidae</taxon>
        <taxon>Apostichopus</taxon>
    </lineage>
</organism>
<dbReference type="EMBL" id="MRZV01000309">
    <property type="protein sequence ID" value="PIK52924.1"/>
    <property type="molecule type" value="Genomic_DNA"/>
</dbReference>
<keyword evidence="5" id="KW-0963">Cytoplasm</keyword>
<comment type="caution">
    <text evidence="9">The sequence shown here is derived from an EMBL/GenBank/DDBJ whole genome shotgun (WGS) entry which is preliminary data.</text>
</comment>
<evidence type="ECO:0000313" key="9">
    <source>
        <dbReference type="EMBL" id="PIK52924.1"/>
    </source>
</evidence>
<keyword evidence="7" id="KW-0539">Nucleus</keyword>
<keyword evidence="4" id="KW-0813">Transport</keyword>
<comment type="subcellular location">
    <subcellularLocation>
        <location evidence="2">Cytoplasm</location>
    </subcellularLocation>
    <subcellularLocation>
        <location evidence="1">Nucleus</location>
    </subcellularLocation>
</comment>
<evidence type="ECO:0000256" key="3">
    <source>
        <dbReference type="ARBA" id="ARBA00009466"/>
    </source>
</evidence>
<dbReference type="PANTHER" id="PTHR12596:SF1">
    <property type="entry name" value="EXPORTIN-4"/>
    <property type="match status" value="1"/>
</dbReference>
<evidence type="ECO:0000256" key="1">
    <source>
        <dbReference type="ARBA" id="ARBA00004123"/>
    </source>
</evidence>
<dbReference type="InterPro" id="IPR044189">
    <property type="entry name" value="XPO4/7-like"/>
</dbReference>
<proteinExistence type="inferred from homology"/>
<dbReference type="STRING" id="307972.A0A2G8KY34"/>
<name>A0A2G8KY34_STIJA</name>
<gene>
    <name evidence="9" type="ORF">BSL78_10173</name>
</gene>
<dbReference type="SUPFAM" id="SSF48371">
    <property type="entry name" value="ARM repeat"/>
    <property type="match status" value="1"/>
</dbReference>
<evidence type="ECO:0000256" key="2">
    <source>
        <dbReference type="ARBA" id="ARBA00004496"/>
    </source>
</evidence>
<dbReference type="InterPro" id="IPR011989">
    <property type="entry name" value="ARM-like"/>
</dbReference>
<dbReference type="PANTHER" id="PTHR12596">
    <property type="entry name" value="EXPORTIN 4,7-RELATED"/>
    <property type="match status" value="1"/>
</dbReference>
<evidence type="ECO:0000256" key="4">
    <source>
        <dbReference type="ARBA" id="ARBA00022448"/>
    </source>
</evidence>
<evidence type="ECO:0000256" key="8">
    <source>
        <dbReference type="ARBA" id="ARBA00040444"/>
    </source>
</evidence>
<dbReference type="AlphaFoldDB" id="A0A2G8KY34"/>
<dbReference type="OrthoDB" id="5548448at2759"/>
<keyword evidence="10" id="KW-1185">Reference proteome</keyword>
<dbReference type="InterPro" id="IPR016024">
    <property type="entry name" value="ARM-type_fold"/>
</dbReference>
<dbReference type="GO" id="GO:0005737">
    <property type="term" value="C:cytoplasm"/>
    <property type="evidence" value="ECO:0007669"/>
    <property type="project" value="UniProtKB-SubCell"/>
</dbReference>
<evidence type="ECO:0000256" key="6">
    <source>
        <dbReference type="ARBA" id="ARBA00022927"/>
    </source>
</evidence>
<sequence>MLSIHIRVRHRHDLCHHVILCLSQLATLRGNIFTGNPAQVEYLHHFIQCVLHTLNSGEIQDHEALGLSGIFNNLINTHPTGIFVSLPGDVLSSFVTNLTNLTCHFCSKASLEEAMHEDDQQFMEAFSKLLDCWTTLLSRVESYPQNFFQQHANQIFNTYLQCHLSVPEGTRNQESSEDEEEIDELVEEDRVAFDDQLLSIGAISRQITEHSIPLVTRLLEDRVTKFHSILHQYQQQMVQGGGLNHNADIQSKILTNLYEDLHWLILISGYMLADQHKGEVPCIPREIIAHSMKKSQGVNLEATQRLVSSPGDDPASLPGYEQADEVIRLSSSVLRLSEVERYAGEAKLTIVLSPQVASTVVWFMHRWLVSYLQLNEKNYTECSLALLMSLGQHSEGAQLVTRCLVQKVASNLAIWSSEEAVAKETASMFVALVQKTDRCTAVVKETTFWELAKHLSHNQPPFDLLSSEIQHLIMKALVLGGSSVSTQEVKGRFSKEILQPLQEHFKSLIQQENFVRKSQEQDVKSTMLTLLWLVRGVVEGSSVTTNSDLYQFTLPFLTESVALMKVYQNCPDVVEGIFQLHVEVCMRMLSFLNEQNTLKLFEVSLALLRMYTECNLGKRTREGGAEEDQYQDISLIMQLLTHLISKDLVDYIFSEEATGVGDHQNAVVSAGEIVLLGLNIVVPLIDAEILKLPNLCSQYYELITFVTEFNAEKVSDLPEALFRSLLGSIELGVTDFSVDIAKMCLESVTSLATFCIKTRDKASQALLAAMEHFLKVVVDVMFLESFDLDLSSVASEALYVLIACNKDKYSILVNTILNSQSEPAVCQRLIEAFNELTPPGMQMTINRQEKFKFQKRLEKFLLNVRSLLTVR</sequence>
<dbReference type="GO" id="GO:0005049">
    <property type="term" value="F:nuclear export signal receptor activity"/>
    <property type="evidence" value="ECO:0007669"/>
    <property type="project" value="InterPro"/>
</dbReference>